<protein>
    <submittedName>
        <fullName evidence="7">NAD(P)-dependent oxidoreductase</fullName>
    </submittedName>
</protein>
<evidence type="ECO:0000256" key="2">
    <source>
        <dbReference type="ARBA" id="ARBA00023027"/>
    </source>
</evidence>
<feature type="region of interest" description="Disordered" evidence="4">
    <location>
        <begin position="287"/>
        <end position="306"/>
    </location>
</feature>
<evidence type="ECO:0000256" key="1">
    <source>
        <dbReference type="ARBA" id="ARBA00023002"/>
    </source>
</evidence>
<reference evidence="7 8" key="1">
    <citation type="submission" date="2019-08" db="EMBL/GenBank/DDBJ databases">
        <authorList>
            <person name="Grouzdev D."/>
            <person name="Tikhonova E."/>
            <person name="Kravchenko I."/>
        </authorList>
    </citation>
    <scope>NUCLEOTIDE SEQUENCE [LARGE SCALE GENOMIC DNA]</scope>
    <source>
        <strain evidence="7 8">59b</strain>
    </source>
</reference>
<gene>
    <name evidence="7" type="ORF">FZ942_19650</name>
</gene>
<dbReference type="SUPFAM" id="SSF51735">
    <property type="entry name" value="NAD(P)-binding Rossmann-fold domains"/>
    <property type="match status" value="1"/>
</dbReference>
<dbReference type="AlphaFoldDB" id="A0A5A9GIH8"/>
<dbReference type="SUPFAM" id="SSF48179">
    <property type="entry name" value="6-phosphogluconate dehydrogenase C-terminal domain-like"/>
    <property type="match status" value="1"/>
</dbReference>
<evidence type="ECO:0000313" key="7">
    <source>
        <dbReference type="EMBL" id="KAA0594298.1"/>
    </source>
</evidence>
<dbReference type="PIRSF" id="PIRSF000103">
    <property type="entry name" value="HIBADH"/>
    <property type="match status" value="1"/>
</dbReference>
<dbReference type="OrthoDB" id="9812907at2"/>
<evidence type="ECO:0000259" key="6">
    <source>
        <dbReference type="Pfam" id="PF14833"/>
    </source>
</evidence>
<proteinExistence type="predicted"/>
<evidence type="ECO:0000259" key="5">
    <source>
        <dbReference type="Pfam" id="PF03446"/>
    </source>
</evidence>
<evidence type="ECO:0000256" key="4">
    <source>
        <dbReference type="SAM" id="MobiDB-lite"/>
    </source>
</evidence>
<dbReference type="Pfam" id="PF14833">
    <property type="entry name" value="NAD_binding_11"/>
    <property type="match status" value="1"/>
</dbReference>
<dbReference type="InterPro" id="IPR015815">
    <property type="entry name" value="HIBADH-related"/>
</dbReference>
<dbReference type="GO" id="GO:0050661">
    <property type="term" value="F:NADP binding"/>
    <property type="evidence" value="ECO:0007669"/>
    <property type="project" value="InterPro"/>
</dbReference>
<dbReference type="GO" id="GO:0051287">
    <property type="term" value="F:NAD binding"/>
    <property type="evidence" value="ECO:0007669"/>
    <property type="project" value="InterPro"/>
</dbReference>
<dbReference type="Gene3D" id="1.10.1040.10">
    <property type="entry name" value="N-(1-d-carboxylethyl)-l-norvaline Dehydrogenase, domain 2"/>
    <property type="match status" value="1"/>
</dbReference>
<dbReference type="EMBL" id="VTTN01000008">
    <property type="protein sequence ID" value="KAA0594298.1"/>
    <property type="molecule type" value="Genomic_DNA"/>
</dbReference>
<keyword evidence="1" id="KW-0560">Oxidoreductase</keyword>
<keyword evidence="8" id="KW-1185">Reference proteome</keyword>
<name>A0A5A9GIH8_AZOLI</name>
<feature type="domain" description="6-phosphogluconate dehydrogenase NADP-binding" evidence="5">
    <location>
        <begin position="3"/>
        <end position="161"/>
    </location>
</feature>
<evidence type="ECO:0000256" key="3">
    <source>
        <dbReference type="PIRSR" id="PIRSR000103-1"/>
    </source>
</evidence>
<dbReference type="GO" id="GO:0016054">
    <property type="term" value="P:organic acid catabolic process"/>
    <property type="evidence" value="ECO:0007669"/>
    <property type="project" value="UniProtKB-ARBA"/>
</dbReference>
<dbReference type="PROSITE" id="PS00895">
    <property type="entry name" value="3_HYDROXYISOBUT_DH"/>
    <property type="match status" value="1"/>
</dbReference>
<feature type="active site" evidence="3">
    <location>
        <position position="171"/>
    </location>
</feature>
<dbReference type="InterPro" id="IPR002204">
    <property type="entry name" value="3-OH-isobutyrate_DH-rel_CS"/>
</dbReference>
<dbReference type="Proteomes" id="UP000324927">
    <property type="component" value="Unassembled WGS sequence"/>
</dbReference>
<dbReference type="GO" id="GO:0016491">
    <property type="term" value="F:oxidoreductase activity"/>
    <property type="evidence" value="ECO:0007669"/>
    <property type="project" value="UniProtKB-KW"/>
</dbReference>
<accession>A0A5A9GIH8</accession>
<organism evidence="7 8">
    <name type="scientific">Azospirillum lipoferum</name>
    <dbReference type="NCBI Taxonomy" id="193"/>
    <lineage>
        <taxon>Bacteria</taxon>
        <taxon>Pseudomonadati</taxon>
        <taxon>Pseudomonadota</taxon>
        <taxon>Alphaproteobacteria</taxon>
        <taxon>Rhodospirillales</taxon>
        <taxon>Azospirillaceae</taxon>
        <taxon>Azospirillum</taxon>
    </lineage>
</organism>
<dbReference type="Pfam" id="PF03446">
    <property type="entry name" value="NAD_binding_2"/>
    <property type="match status" value="1"/>
</dbReference>
<dbReference type="InterPro" id="IPR036291">
    <property type="entry name" value="NAD(P)-bd_dom_sf"/>
</dbReference>
<keyword evidence="2" id="KW-0520">NAD</keyword>
<comment type="caution">
    <text evidence="7">The sequence shown here is derived from an EMBL/GenBank/DDBJ whole genome shotgun (WGS) entry which is preliminary data.</text>
</comment>
<dbReference type="RefSeq" id="WP_149232786.1">
    <property type="nucleotide sequence ID" value="NZ_JALJXJ010000011.1"/>
</dbReference>
<dbReference type="Gene3D" id="3.40.50.720">
    <property type="entry name" value="NAD(P)-binding Rossmann-like Domain"/>
    <property type="match status" value="1"/>
</dbReference>
<dbReference type="InterPro" id="IPR006115">
    <property type="entry name" value="6PGDH_NADP-bd"/>
</dbReference>
<dbReference type="PANTHER" id="PTHR43060">
    <property type="entry name" value="3-HYDROXYISOBUTYRATE DEHYDROGENASE-LIKE 1, MITOCHONDRIAL-RELATED"/>
    <property type="match status" value="1"/>
</dbReference>
<dbReference type="InterPro" id="IPR008927">
    <property type="entry name" value="6-PGluconate_DH-like_C_sf"/>
</dbReference>
<dbReference type="InterPro" id="IPR013328">
    <property type="entry name" value="6PGD_dom2"/>
</dbReference>
<dbReference type="InterPro" id="IPR029154">
    <property type="entry name" value="HIBADH-like_NADP-bd"/>
</dbReference>
<feature type="compositionally biased region" description="Basic and acidic residues" evidence="4">
    <location>
        <begin position="295"/>
        <end position="306"/>
    </location>
</feature>
<evidence type="ECO:0000313" key="8">
    <source>
        <dbReference type="Proteomes" id="UP000324927"/>
    </source>
</evidence>
<sequence>MTTVGFIGLGSMGMPMAHNLLAKGFTVQGFDVRSDSVAALAVRGARPAATAAAAAAGADALVLMVVNAAQAEQALLADGALEALPDGSVVILMATCPPGAVTALAARVEAAGRRFVDAPVSGGVVGAVAGSLSIMAAAPVAVVERVRPVLAAMGGKVFHVGGQPGQGATVKTVNQLLCGVHIAVVAEAFALAAKVGVDLDILLEIMSGSAASSWMLKDRGPRMLHADPEITSTVDIFVKDLGIVLEAGRDARAALPLAAVAHQMFLATSGRGEGTTDDSQVIRSYHALNGTNQESRPEPPDRLIQA</sequence>
<feature type="domain" description="3-hydroxyisobutyrate dehydrogenase-like NAD-binding" evidence="6">
    <location>
        <begin position="165"/>
        <end position="284"/>
    </location>
</feature>